<keyword evidence="5 7" id="KW-1133">Transmembrane helix</keyword>
<feature type="transmembrane region" description="Helical" evidence="7">
    <location>
        <begin position="82"/>
        <end position="104"/>
    </location>
</feature>
<evidence type="ECO:0000313" key="10">
    <source>
        <dbReference type="Proteomes" id="UP000199075"/>
    </source>
</evidence>
<comment type="similarity">
    <text evidence="7">Belongs to the binding-protein-dependent transport system permease family.</text>
</comment>
<organism evidence="9 10">
    <name type="scientific">Halomonas shengliensis</name>
    <dbReference type="NCBI Taxonomy" id="419597"/>
    <lineage>
        <taxon>Bacteria</taxon>
        <taxon>Pseudomonadati</taxon>
        <taxon>Pseudomonadota</taxon>
        <taxon>Gammaproteobacteria</taxon>
        <taxon>Oceanospirillales</taxon>
        <taxon>Halomonadaceae</taxon>
        <taxon>Halomonas</taxon>
    </lineage>
</organism>
<dbReference type="GO" id="GO:0015416">
    <property type="term" value="F:ABC-type phosphonate transporter activity"/>
    <property type="evidence" value="ECO:0007669"/>
    <property type="project" value="InterPro"/>
</dbReference>
<name>A0A1H0M501_9GAMM</name>
<evidence type="ECO:0000256" key="3">
    <source>
        <dbReference type="ARBA" id="ARBA00022475"/>
    </source>
</evidence>
<keyword evidence="4 7" id="KW-0812">Transmembrane</keyword>
<dbReference type="Proteomes" id="UP000199075">
    <property type="component" value="Unassembled WGS sequence"/>
</dbReference>
<dbReference type="PANTHER" id="PTHR30043:SF1">
    <property type="entry name" value="ABC TRANSPORT SYSTEM PERMEASE PROTEIN P69"/>
    <property type="match status" value="1"/>
</dbReference>
<feature type="transmembrane region" description="Helical" evidence="7">
    <location>
        <begin position="241"/>
        <end position="264"/>
    </location>
</feature>
<evidence type="ECO:0000313" key="9">
    <source>
        <dbReference type="EMBL" id="SDO75519.1"/>
    </source>
</evidence>
<dbReference type="InterPro" id="IPR005769">
    <property type="entry name" value="PhnE/PtxC"/>
</dbReference>
<proteinExistence type="inferred from homology"/>
<dbReference type="NCBIfam" id="TIGR01097">
    <property type="entry name" value="PhnE"/>
    <property type="match status" value="1"/>
</dbReference>
<accession>A0A1H0M501</accession>
<keyword evidence="10" id="KW-1185">Reference proteome</keyword>
<dbReference type="Pfam" id="PF00528">
    <property type="entry name" value="BPD_transp_1"/>
    <property type="match status" value="1"/>
</dbReference>
<dbReference type="RefSeq" id="WP_089680475.1">
    <property type="nucleotide sequence ID" value="NZ_FNIV01000011.1"/>
</dbReference>
<feature type="transmembrane region" description="Helical" evidence="7">
    <location>
        <begin position="130"/>
        <end position="153"/>
    </location>
</feature>
<keyword evidence="3" id="KW-1003">Cell membrane</keyword>
<comment type="subcellular location">
    <subcellularLocation>
        <location evidence="1 7">Cell membrane</location>
        <topology evidence="1 7">Multi-pass membrane protein</topology>
    </subcellularLocation>
</comment>
<keyword evidence="2 7" id="KW-0813">Transport</keyword>
<evidence type="ECO:0000256" key="6">
    <source>
        <dbReference type="ARBA" id="ARBA00023136"/>
    </source>
</evidence>
<feature type="domain" description="ABC transmembrane type-1" evidence="8">
    <location>
        <begin position="78"/>
        <end position="261"/>
    </location>
</feature>
<dbReference type="Gene3D" id="1.10.3720.10">
    <property type="entry name" value="MetI-like"/>
    <property type="match status" value="1"/>
</dbReference>
<dbReference type="InterPro" id="IPR000515">
    <property type="entry name" value="MetI-like"/>
</dbReference>
<evidence type="ECO:0000256" key="4">
    <source>
        <dbReference type="ARBA" id="ARBA00022692"/>
    </source>
</evidence>
<feature type="transmembrane region" description="Helical" evidence="7">
    <location>
        <begin position="188"/>
        <end position="209"/>
    </location>
</feature>
<evidence type="ECO:0000256" key="5">
    <source>
        <dbReference type="ARBA" id="ARBA00022989"/>
    </source>
</evidence>
<dbReference type="STRING" id="419597.SAMN04487957_11132"/>
<gene>
    <name evidence="9" type="ORF">SAMN04487957_11132</name>
</gene>
<feature type="transmembrane region" description="Helical" evidence="7">
    <location>
        <begin position="216"/>
        <end position="235"/>
    </location>
</feature>
<keyword evidence="6 7" id="KW-0472">Membrane</keyword>
<dbReference type="InterPro" id="IPR035906">
    <property type="entry name" value="MetI-like_sf"/>
</dbReference>
<evidence type="ECO:0000259" key="8">
    <source>
        <dbReference type="PROSITE" id="PS50928"/>
    </source>
</evidence>
<dbReference type="CDD" id="cd06261">
    <property type="entry name" value="TM_PBP2"/>
    <property type="match status" value="1"/>
</dbReference>
<feature type="transmembrane region" description="Helical" evidence="7">
    <location>
        <begin position="22"/>
        <end position="39"/>
    </location>
</feature>
<dbReference type="GO" id="GO:0005886">
    <property type="term" value="C:plasma membrane"/>
    <property type="evidence" value="ECO:0007669"/>
    <property type="project" value="UniProtKB-SubCell"/>
</dbReference>
<evidence type="ECO:0000256" key="1">
    <source>
        <dbReference type="ARBA" id="ARBA00004651"/>
    </source>
</evidence>
<sequence>MVEDTDLLADRIWRRHNPREQLIRYGVMLVTLTLVVWAVRDIDIFWPWVWDAPNQISSLGSRMWPPDPSRLGEIVSAMIETVHIATLATLLTILIALPVSYIAAQNTTPNRACLWLGRLILVSSRSVNTIIWALLFVAIFGPGVLAGILAIMFRSVGFIGKLMGEAIEEIDRRPVEAMEATGASKAKVIAYAVVPQVMPAFFAIVILRWDINIRESTVLGLVGAGGIGVILQGSIDTFAWQTVATILIAIIVLVLIGEAITGLLRRRAL</sequence>
<protein>
    <submittedName>
        <fullName evidence="9">Phosphonate transport system permease protein</fullName>
    </submittedName>
</protein>
<dbReference type="OrthoDB" id="9808005at2"/>
<evidence type="ECO:0000256" key="2">
    <source>
        <dbReference type="ARBA" id="ARBA00022448"/>
    </source>
</evidence>
<evidence type="ECO:0000256" key="7">
    <source>
        <dbReference type="RuleBase" id="RU363032"/>
    </source>
</evidence>
<dbReference type="AlphaFoldDB" id="A0A1H0M501"/>
<reference evidence="10" key="1">
    <citation type="submission" date="2016-10" db="EMBL/GenBank/DDBJ databases">
        <authorList>
            <person name="Varghese N."/>
            <person name="Submissions S."/>
        </authorList>
    </citation>
    <scope>NUCLEOTIDE SEQUENCE [LARGE SCALE GENOMIC DNA]</scope>
    <source>
        <strain evidence="10">CGMCC 1.6444</strain>
    </source>
</reference>
<dbReference type="SUPFAM" id="SSF161098">
    <property type="entry name" value="MetI-like"/>
    <property type="match status" value="1"/>
</dbReference>
<dbReference type="PANTHER" id="PTHR30043">
    <property type="entry name" value="PHOSPHONATES TRANSPORT SYSTEM PERMEASE PROTEIN"/>
    <property type="match status" value="1"/>
</dbReference>
<dbReference type="PROSITE" id="PS50928">
    <property type="entry name" value="ABC_TM1"/>
    <property type="match status" value="1"/>
</dbReference>
<dbReference type="EMBL" id="FNIV01000011">
    <property type="protein sequence ID" value="SDO75519.1"/>
    <property type="molecule type" value="Genomic_DNA"/>
</dbReference>